<sequence length="71" mass="8304">MQNLEVGPRLDFKGHRYVFEQRKSQFATMVGLYVADGAFESYRQQAHFRYARLMEDKKRSAGALPQRHVAN</sequence>
<keyword evidence="2" id="KW-1185">Reference proteome</keyword>
<organism evidence="1 2">
    <name type="scientific">Pseudomonas asgharzadehiana</name>
    <dbReference type="NCBI Taxonomy" id="2842349"/>
    <lineage>
        <taxon>Bacteria</taxon>
        <taxon>Pseudomonadati</taxon>
        <taxon>Pseudomonadota</taxon>
        <taxon>Gammaproteobacteria</taxon>
        <taxon>Pseudomonadales</taxon>
        <taxon>Pseudomonadaceae</taxon>
        <taxon>Pseudomonas</taxon>
    </lineage>
</organism>
<dbReference type="Proteomes" id="UP000886848">
    <property type="component" value="Chromosome"/>
</dbReference>
<dbReference type="EMBL" id="CP077079">
    <property type="protein sequence ID" value="QXH66722.1"/>
    <property type="molecule type" value="Genomic_DNA"/>
</dbReference>
<accession>A0ABX8NZX4</accession>
<gene>
    <name evidence="1" type="ORF">KSS96_24530</name>
</gene>
<proteinExistence type="predicted"/>
<evidence type="ECO:0000313" key="2">
    <source>
        <dbReference type="Proteomes" id="UP000886848"/>
    </source>
</evidence>
<protein>
    <submittedName>
        <fullName evidence="1">Uncharacterized protein</fullName>
    </submittedName>
</protein>
<evidence type="ECO:0000313" key="1">
    <source>
        <dbReference type="EMBL" id="QXH66722.1"/>
    </source>
</evidence>
<dbReference type="RefSeq" id="WP_152034984.1">
    <property type="nucleotide sequence ID" value="NZ_CP077079.1"/>
</dbReference>
<name>A0ABX8NZX4_9PSED</name>
<reference evidence="1" key="1">
    <citation type="journal article" date="2021" name="Microorganisms">
        <title>The Ever-Expanding Pseudomonas Genus: Description of 43 New Species and Partition of the Pseudomonas putida Group.</title>
        <authorList>
            <person name="Girard L."/>
            <person name="Lood C."/>
            <person name="Hofte M."/>
            <person name="Vandamme P."/>
            <person name="Rokni-Zadeh H."/>
            <person name="van Noort V."/>
            <person name="Lavigne R."/>
            <person name="De Mot R."/>
        </authorList>
    </citation>
    <scope>NUCLEOTIDE SEQUENCE</scope>
    <source>
        <strain evidence="1">SWRI132</strain>
    </source>
</reference>